<dbReference type="Proteomes" id="UP000606490">
    <property type="component" value="Unassembled WGS sequence"/>
</dbReference>
<evidence type="ECO:0000313" key="4">
    <source>
        <dbReference type="EMBL" id="MBL6458817.1"/>
    </source>
</evidence>
<dbReference type="InterPro" id="IPR042183">
    <property type="entry name" value="MmgE/PrpD_sf_1"/>
</dbReference>
<dbReference type="SUPFAM" id="SSF103378">
    <property type="entry name" value="2-methylcitrate dehydratase PrpD"/>
    <property type="match status" value="1"/>
</dbReference>
<dbReference type="PANTHER" id="PTHR16943">
    <property type="entry name" value="2-METHYLCITRATE DEHYDRATASE-RELATED"/>
    <property type="match status" value="1"/>
</dbReference>
<evidence type="ECO:0000313" key="5">
    <source>
        <dbReference type="Proteomes" id="UP000606490"/>
    </source>
</evidence>
<dbReference type="Pfam" id="PF03972">
    <property type="entry name" value="MmgE_PrpD_N"/>
    <property type="match status" value="1"/>
</dbReference>
<sequence length="458" mass="48504">MATIAHRLAAWAADLTFEALPEEARHATKLRTLDILGAMLAGSETTLAARVRAAVIESGDGGTTLVGSATRASLGLGALVNGTAAHVLEYDDSHVETGVHPTSPVLAAALGQAEVLHRPGRDLLLAVALGNEVACRLACVAPGMFHRHGFHPTGVFGIFGAVAALASLQRQPVAVYGNALGLAGSMSAALMAAWEDGSESKSLHAGLAAQDALQALALARHGVSGPGVVFEGRFGFFPAHVQAPGHAFRWDAATAALGKRWELLSIAAKVYPNGHYIQPFTDAAETLQRRHGLRAEEIATVECAVADYMVPLVCEPVAEKAHPHTPWHARFSLQHSIAELLVTGQLDKRSYTEATLADPRIAALRARVGYRVDENATDRRRWSGDVTIHTTDGRVLHHRLEDMRGTPANPLSTEEIVAKFTANASGVITDAATARCIETVLGLERLESTAALLTLLRP</sequence>
<dbReference type="PANTHER" id="PTHR16943:SF8">
    <property type="entry name" value="2-METHYLCITRATE DEHYDRATASE"/>
    <property type="match status" value="1"/>
</dbReference>
<dbReference type="InterPro" id="IPR042188">
    <property type="entry name" value="MmgE/PrpD_sf_2"/>
</dbReference>
<dbReference type="InterPro" id="IPR045337">
    <property type="entry name" value="MmgE_PrpD_C"/>
</dbReference>
<reference evidence="4 5" key="1">
    <citation type="submission" date="2021-01" db="EMBL/GenBank/DDBJ databases">
        <title>Belnapia mucosa sp. nov. and Belnapia arida sp. nov., isolated from the Tabernas Desert (Almeria, Spain).</title>
        <authorList>
            <person name="Molina-Menor E."/>
            <person name="Vidal-Verdu A."/>
            <person name="Calonge A."/>
            <person name="Satari L."/>
            <person name="Pereto Magraner J."/>
            <person name="Porcar Miralles M."/>
        </authorList>
    </citation>
    <scope>NUCLEOTIDE SEQUENCE [LARGE SCALE GENOMIC DNA]</scope>
    <source>
        <strain evidence="4 5">T6</strain>
    </source>
</reference>
<dbReference type="InterPro" id="IPR045336">
    <property type="entry name" value="MmgE_PrpD_N"/>
</dbReference>
<feature type="domain" description="MmgE/PrpD N-terminal" evidence="2">
    <location>
        <begin position="7"/>
        <end position="243"/>
    </location>
</feature>
<feature type="domain" description="MmgE/PrpD C-terminal" evidence="3">
    <location>
        <begin position="271"/>
        <end position="440"/>
    </location>
</feature>
<proteinExistence type="inferred from homology"/>
<organism evidence="4 5">
    <name type="scientific">Belnapia mucosa</name>
    <dbReference type="NCBI Taxonomy" id="2804532"/>
    <lineage>
        <taxon>Bacteria</taxon>
        <taxon>Pseudomonadati</taxon>
        <taxon>Pseudomonadota</taxon>
        <taxon>Alphaproteobacteria</taxon>
        <taxon>Acetobacterales</taxon>
        <taxon>Roseomonadaceae</taxon>
        <taxon>Belnapia</taxon>
    </lineage>
</organism>
<comment type="caution">
    <text evidence="4">The sequence shown here is derived from an EMBL/GenBank/DDBJ whole genome shotgun (WGS) entry which is preliminary data.</text>
</comment>
<dbReference type="InterPro" id="IPR036148">
    <property type="entry name" value="MmgE/PrpD_sf"/>
</dbReference>
<accession>A0ABS1VAZ7</accession>
<name>A0ABS1VAZ7_9PROT</name>
<gene>
    <name evidence="4" type="ORF">JMJ55_26145</name>
</gene>
<evidence type="ECO:0000259" key="2">
    <source>
        <dbReference type="Pfam" id="PF03972"/>
    </source>
</evidence>
<dbReference type="Gene3D" id="3.30.1330.120">
    <property type="entry name" value="2-methylcitrate dehydratase PrpD"/>
    <property type="match status" value="1"/>
</dbReference>
<evidence type="ECO:0000256" key="1">
    <source>
        <dbReference type="ARBA" id="ARBA00006174"/>
    </source>
</evidence>
<dbReference type="Pfam" id="PF19305">
    <property type="entry name" value="MmgE_PrpD_C"/>
    <property type="match status" value="1"/>
</dbReference>
<keyword evidence="5" id="KW-1185">Reference proteome</keyword>
<comment type="similarity">
    <text evidence="1">Belongs to the PrpD family.</text>
</comment>
<dbReference type="EMBL" id="JAEUXJ010000020">
    <property type="protein sequence ID" value="MBL6458817.1"/>
    <property type="molecule type" value="Genomic_DNA"/>
</dbReference>
<protein>
    <submittedName>
        <fullName evidence="4">MmgE/PrpD family protein</fullName>
    </submittedName>
</protein>
<dbReference type="RefSeq" id="WP_202828559.1">
    <property type="nucleotide sequence ID" value="NZ_JAEUXJ010000020.1"/>
</dbReference>
<dbReference type="Gene3D" id="1.10.4100.10">
    <property type="entry name" value="2-methylcitrate dehydratase PrpD"/>
    <property type="match status" value="1"/>
</dbReference>
<evidence type="ECO:0000259" key="3">
    <source>
        <dbReference type="Pfam" id="PF19305"/>
    </source>
</evidence>
<dbReference type="InterPro" id="IPR005656">
    <property type="entry name" value="MmgE_PrpD"/>
</dbReference>